<comment type="caution">
    <text evidence="1">The sequence shown here is derived from an EMBL/GenBank/DDBJ whole genome shotgun (WGS) entry which is preliminary data.</text>
</comment>
<proteinExistence type="predicted"/>
<accession>A0A1G2JC38</accession>
<protein>
    <submittedName>
        <fullName evidence="1">Uncharacterized protein</fullName>
    </submittedName>
</protein>
<dbReference type="EMBL" id="MHPP01000014">
    <property type="protein sequence ID" value="OGZ84654.1"/>
    <property type="molecule type" value="Genomic_DNA"/>
</dbReference>
<evidence type="ECO:0000313" key="2">
    <source>
        <dbReference type="Proteomes" id="UP000177751"/>
    </source>
</evidence>
<gene>
    <name evidence="1" type="ORF">A2401_01235</name>
</gene>
<evidence type="ECO:0000313" key="1">
    <source>
        <dbReference type="EMBL" id="OGZ84654.1"/>
    </source>
</evidence>
<name>A0A1G2JC38_9BACT</name>
<dbReference type="AlphaFoldDB" id="A0A1G2JC38"/>
<dbReference type="Proteomes" id="UP000177751">
    <property type="component" value="Unassembled WGS sequence"/>
</dbReference>
<reference evidence="1 2" key="1">
    <citation type="journal article" date="2016" name="Nat. Commun.">
        <title>Thousands of microbial genomes shed light on interconnected biogeochemical processes in an aquifer system.</title>
        <authorList>
            <person name="Anantharaman K."/>
            <person name="Brown C.T."/>
            <person name="Hug L.A."/>
            <person name="Sharon I."/>
            <person name="Castelle C.J."/>
            <person name="Probst A.J."/>
            <person name="Thomas B.C."/>
            <person name="Singh A."/>
            <person name="Wilkins M.J."/>
            <person name="Karaoz U."/>
            <person name="Brodie E.L."/>
            <person name="Williams K.H."/>
            <person name="Hubbard S.S."/>
            <person name="Banfield J.F."/>
        </authorList>
    </citation>
    <scope>NUCLEOTIDE SEQUENCE [LARGE SCALE GENOMIC DNA]</scope>
</reference>
<sequence length="90" mass="9996">MTTASDIKNVAQSTEENPSRLGCFILKPPVRLKYKPSGKIVTASMVDISGKYPNHVHTEEMGYWYPADKFEIGTEVITVEPAPIEDLLNS</sequence>
<dbReference type="STRING" id="1802229.A2401_01235"/>
<organism evidence="1 2">
    <name type="scientific">Candidatus Staskawiczbacteria bacterium RIFOXYC1_FULL_38_18</name>
    <dbReference type="NCBI Taxonomy" id="1802229"/>
    <lineage>
        <taxon>Bacteria</taxon>
        <taxon>Candidatus Staskawicziibacteriota</taxon>
    </lineage>
</organism>